<name>A0AAV0THY6_HYABA</name>
<evidence type="ECO:0000313" key="2">
    <source>
        <dbReference type="EMBL" id="CAI5722262.1"/>
    </source>
</evidence>
<evidence type="ECO:0008006" key="4">
    <source>
        <dbReference type="Google" id="ProtNLM"/>
    </source>
</evidence>
<feature type="chain" id="PRO_5043550036" description="RxLR effector candidate protein" evidence="1">
    <location>
        <begin position="19"/>
        <end position="335"/>
    </location>
</feature>
<dbReference type="AlphaFoldDB" id="A0AAV0THY6"/>
<evidence type="ECO:0000256" key="1">
    <source>
        <dbReference type="SAM" id="SignalP"/>
    </source>
</evidence>
<proteinExistence type="predicted"/>
<evidence type="ECO:0000313" key="3">
    <source>
        <dbReference type="Proteomes" id="UP001162031"/>
    </source>
</evidence>
<keyword evidence="3" id="KW-1185">Reference proteome</keyword>
<accession>A0AAV0THY6</accession>
<sequence length="335" mass="37946">MHCTALAVLLLYALVVRTAVLVRADAVTGALVPNKTTSGAESSAIARGKVATGKFARLNETEERSPPVSPNIMSPAWSSFNSLESMFSRSARSPMFSSTSKPSVRRYFKSLRSQALNSIRARWPQDRDFVVGTFKRFELDTGLEENLFTPKFKRWVAIVDRYNKRNPNDMVSVAEVLAKTYTDLKLVQAFRASPIPRDARRLVTRLEMQLVKYWTKNKKTSLDVFKLLNLHVEGSNIFERPELSLWFLHTALVHVNDRQRTMAKTLLTCYTLEALKTMHQDYIMWDVYNLFDIWASLRTVLALCSPPKKAVNLPGQGKVESQAGGLRKIKENGTV</sequence>
<feature type="signal peptide" evidence="1">
    <location>
        <begin position="1"/>
        <end position="18"/>
    </location>
</feature>
<comment type="caution">
    <text evidence="2">The sequence shown here is derived from an EMBL/GenBank/DDBJ whole genome shotgun (WGS) entry which is preliminary data.</text>
</comment>
<dbReference type="EMBL" id="CANTFL010000417">
    <property type="protein sequence ID" value="CAI5722262.1"/>
    <property type="molecule type" value="Genomic_DNA"/>
</dbReference>
<organism evidence="2 3">
    <name type="scientific">Hyaloperonospora brassicae</name>
    <name type="common">Brassica downy mildew</name>
    <name type="synonym">Peronospora brassicae</name>
    <dbReference type="NCBI Taxonomy" id="162125"/>
    <lineage>
        <taxon>Eukaryota</taxon>
        <taxon>Sar</taxon>
        <taxon>Stramenopiles</taxon>
        <taxon>Oomycota</taxon>
        <taxon>Peronosporomycetes</taxon>
        <taxon>Peronosporales</taxon>
        <taxon>Peronosporaceae</taxon>
        <taxon>Hyaloperonospora</taxon>
    </lineage>
</organism>
<reference evidence="2" key="1">
    <citation type="submission" date="2022-12" db="EMBL/GenBank/DDBJ databases">
        <authorList>
            <person name="Webb A."/>
        </authorList>
    </citation>
    <scope>NUCLEOTIDE SEQUENCE</scope>
    <source>
        <strain evidence="2">Hp1</strain>
    </source>
</reference>
<dbReference type="Proteomes" id="UP001162031">
    <property type="component" value="Unassembled WGS sequence"/>
</dbReference>
<gene>
    <name evidence="2" type="ORF">HBR001_LOCUS2826</name>
</gene>
<keyword evidence="1" id="KW-0732">Signal</keyword>
<protein>
    <recommendedName>
        <fullName evidence="4">RxLR effector candidate protein</fullName>
    </recommendedName>
</protein>